<dbReference type="EMBL" id="KZ679697">
    <property type="protein sequence ID" value="PTB48706.1"/>
    <property type="molecule type" value="Genomic_DNA"/>
</dbReference>
<reference evidence="2 3" key="1">
    <citation type="submission" date="2016-07" db="EMBL/GenBank/DDBJ databases">
        <title>Multiple horizontal gene transfer events from other fungi enriched the ability of initially mycotrophic Trichoderma (Ascomycota) to feed on dead plant biomass.</title>
        <authorList>
            <consortium name="DOE Joint Genome Institute"/>
            <person name="Aerts A."/>
            <person name="Atanasova L."/>
            <person name="Chenthamara K."/>
            <person name="Zhang J."/>
            <person name="Grujic M."/>
            <person name="Henrissat B."/>
            <person name="Kuo A."/>
            <person name="Salamov A."/>
            <person name="Lipzen A."/>
            <person name="Labutti K."/>
            <person name="Barry K."/>
            <person name="Miao Y."/>
            <person name="Rahimi M.J."/>
            <person name="Shen Q."/>
            <person name="Grigoriev I.V."/>
            <person name="Kubicek C.P."/>
            <person name="Druzhinina I.S."/>
        </authorList>
    </citation>
    <scope>NUCLEOTIDE SEQUENCE [LARGE SCALE GENOMIC DNA]</scope>
    <source>
        <strain evidence="2 3">CBS 226.95</strain>
    </source>
</reference>
<protein>
    <recommendedName>
        <fullName evidence="1">Thioesterase domain-containing protein</fullName>
    </recommendedName>
</protein>
<dbReference type="CDD" id="cd03443">
    <property type="entry name" value="PaaI_thioesterase"/>
    <property type="match status" value="1"/>
</dbReference>
<name>A0A2T3ZV70_TRIHA</name>
<dbReference type="PANTHER" id="PTHR47260">
    <property type="entry name" value="UPF0644 PROTEIN PB2B4.06"/>
    <property type="match status" value="1"/>
</dbReference>
<dbReference type="RefSeq" id="XP_024768383.1">
    <property type="nucleotide sequence ID" value="XM_024917962.1"/>
</dbReference>
<evidence type="ECO:0000313" key="3">
    <source>
        <dbReference type="Proteomes" id="UP000241690"/>
    </source>
</evidence>
<dbReference type="SUPFAM" id="SSF54637">
    <property type="entry name" value="Thioesterase/thiol ester dehydrase-isomerase"/>
    <property type="match status" value="1"/>
</dbReference>
<dbReference type="InterPro" id="IPR006683">
    <property type="entry name" value="Thioestr_dom"/>
</dbReference>
<keyword evidence="3" id="KW-1185">Reference proteome</keyword>
<proteinExistence type="predicted"/>
<dbReference type="InterPro" id="IPR029069">
    <property type="entry name" value="HotDog_dom_sf"/>
</dbReference>
<dbReference type="Pfam" id="PF03061">
    <property type="entry name" value="4HBT"/>
    <property type="match status" value="1"/>
</dbReference>
<dbReference type="Gene3D" id="3.10.129.10">
    <property type="entry name" value="Hotdog Thioesterase"/>
    <property type="match status" value="1"/>
</dbReference>
<dbReference type="PANTHER" id="PTHR47260:SF3">
    <property type="entry name" value="THIOESTERASE FAMILY PROTEIN (AFU_ORTHOLOGUE AFUA_7G03960)"/>
    <property type="match status" value="1"/>
</dbReference>
<gene>
    <name evidence="2" type="ORF">M431DRAFT_500905</name>
</gene>
<accession>A0A2T3ZV70</accession>
<sequence length="214" mass="23781">MEHFSQIPNLIPLLESLEYEVVPIWGRIRKSSGEDFFFSETIGTQSTIPHCLMLKKATLPSLSEASLVNPIIQNNDELPSSTPSNTHMAPDTVMFLELSSPGVCSHPSTAHGGFVSTILDEAMAHTLVSYFPTLPEKVNEVRKTLFTSKLEVVFKRPVSTPGVLIVKSWCVAHKGRKYWMKAQAIQLASTNDELYHEDVKAEASGLWIKARSNL</sequence>
<dbReference type="GeneID" id="36626531"/>
<dbReference type="AlphaFoldDB" id="A0A2T3ZV70"/>
<organism evidence="2 3">
    <name type="scientific">Trichoderma harzianum CBS 226.95</name>
    <dbReference type="NCBI Taxonomy" id="983964"/>
    <lineage>
        <taxon>Eukaryota</taxon>
        <taxon>Fungi</taxon>
        <taxon>Dikarya</taxon>
        <taxon>Ascomycota</taxon>
        <taxon>Pezizomycotina</taxon>
        <taxon>Sordariomycetes</taxon>
        <taxon>Hypocreomycetidae</taxon>
        <taxon>Hypocreales</taxon>
        <taxon>Hypocreaceae</taxon>
        <taxon>Trichoderma</taxon>
    </lineage>
</organism>
<evidence type="ECO:0000313" key="2">
    <source>
        <dbReference type="EMBL" id="PTB48706.1"/>
    </source>
</evidence>
<feature type="domain" description="Thioesterase" evidence="1">
    <location>
        <begin position="109"/>
        <end position="171"/>
    </location>
</feature>
<evidence type="ECO:0000259" key="1">
    <source>
        <dbReference type="Pfam" id="PF03061"/>
    </source>
</evidence>
<dbReference type="Proteomes" id="UP000241690">
    <property type="component" value="Unassembled WGS sequence"/>
</dbReference>
<dbReference type="InterPro" id="IPR052061">
    <property type="entry name" value="PTE-AB_protein"/>
</dbReference>